<comment type="similarity">
    <text evidence="2">Belongs to the arthropod PDH family.</text>
</comment>
<dbReference type="Pfam" id="PF06324">
    <property type="entry name" value="Pigment_DH"/>
    <property type="match status" value="1"/>
</dbReference>
<dbReference type="OMA" id="MPDEERY"/>
<evidence type="ECO:0000256" key="1">
    <source>
        <dbReference type="ARBA" id="ARBA00004613"/>
    </source>
</evidence>
<dbReference type="EMBL" id="UFQT01000051">
    <property type="protein sequence ID" value="SSX19014.1"/>
    <property type="molecule type" value="Genomic_DNA"/>
</dbReference>
<evidence type="ECO:0000256" key="3">
    <source>
        <dbReference type="ARBA" id="ARBA00022525"/>
    </source>
</evidence>
<dbReference type="InterPro" id="IPR009396">
    <property type="entry name" value="Pigment_DH"/>
</dbReference>
<feature type="signal peptide" evidence="5">
    <location>
        <begin position="1"/>
        <end position="24"/>
    </location>
</feature>
<name>A0A336LLB3_CULSO</name>
<proteinExistence type="inferred from homology"/>
<evidence type="ECO:0000256" key="4">
    <source>
        <dbReference type="ARBA" id="ARBA00022815"/>
    </source>
</evidence>
<dbReference type="GO" id="GO:0009416">
    <property type="term" value="P:response to light stimulus"/>
    <property type="evidence" value="ECO:0007669"/>
    <property type="project" value="InterPro"/>
</dbReference>
<dbReference type="GO" id="GO:0005576">
    <property type="term" value="C:extracellular region"/>
    <property type="evidence" value="ECO:0007669"/>
    <property type="project" value="UniProtKB-SubCell"/>
</dbReference>
<feature type="chain" id="PRO_5016320845" evidence="5">
    <location>
        <begin position="25"/>
        <end position="98"/>
    </location>
</feature>
<keyword evidence="3" id="KW-0964">Secreted</keyword>
<evidence type="ECO:0000256" key="5">
    <source>
        <dbReference type="SAM" id="SignalP"/>
    </source>
</evidence>
<dbReference type="GO" id="GO:0005179">
    <property type="term" value="F:hormone activity"/>
    <property type="evidence" value="ECO:0007669"/>
    <property type="project" value="InterPro"/>
</dbReference>
<dbReference type="AlphaFoldDB" id="A0A336LLB3"/>
<protein>
    <submittedName>
        <fullName evidence="6">CSON011699 protein</fullName>
    </submittedName>
</protein>
<organism evidence="6">
    <name type="scientific">Culicoides sonorensis</name>
    <name type="common">Biting midge</name>
    <dbReference type="NCBI Taxonomy" id="179676"/>
    <lineage>
        <taxon>Eukaryota</taxon>
        <taxon>Metazoa</taxon>
        <taxon>Ecdysozoa</taxon>
        <taxon>Arthropoda</taxon>
        <taxon>Hexapoda</taxon>
        <taxon>Insecta</taxon>
        <taxon>Pterygota</taxon>
        <taxon>Neoptera</taxon>
        <taxon>Endopterygota</taxon>
        <taxon>Diptera</taxon>
        <taxon>Nematocera</taxon>
        <taxon>Chironomoidea</taxon>
        <taxon>Ceratopogonidae</taxon>
        <taxon>Ceratopogoninae</taxon>
        <taxon>Culicoides</taxon>
        <taxon>Monoculicoides</taxon>
    </lineage>
</organism>
<evidence type="ECO:0000313" key="6">
    <source>
        <dbReference type="EMBL" id="SSX19014.1"/>
    </source>
</evidence>
<keyword evidence="4" id="KW-0027">Amidation</keyword>
<accession>A0A336LLB3</accession>
<comment type="subcellular location">
    <subcellularLocation>
        <location evidence="1">Secreted</location>
    </subcellularLocation>
</comment>
<dbReference type="VEuPathDB" id="VectorBase:CSON011699"/>
<sequence>MDNKNVIFGMAVLLLCLCVTIGFASPAPDEEHYLDKEDVKELAAWLSTLSRPLSYNHLPPCRPYYMDGNYLSNPMPKRNSELINSLLSLPKTMSDAGK</sequence>
<keyword evidence="5" id="KW-0732">Signal</keyword>
<reference evidence="6" key="1">
    <citation type="submission" date="2018-07" db="EMBL/GenBank/DDBJ databases">
        <authorList>
            <person name="Quirk P.G."/>
            <person name="Krulwich T.A."/>
        </authorList>
    </citation>
    <scope>NUCLEOTIDE SEQUENCE</scope>
</reference>
<evidence type="ECO:0000256" key="2">
    <source>
        <dbReference type="ARBA" id="ARBA00010172"/>
    </source>
</evidence>
<gene>
    <name evidence="6" type="primary">CSON011699</name>
</gene>